<feature type="signal peptide" evidence="1">
    <location>
        <begin position="1"/>
        <end position="28"/>
    </location>
</feature>
<dbReference type="GO" id="GO:0016853">
    <property type="term" value="F:isomerase activity"/>
    <property type="evidence" value="ECO:0007669"/>
    <property type="project" value="UniProtKB-KW"/>
</dbReference>
<dbReference type="EMBL" id="FQWD01000002">
    <property type="protein sequence ID" value="SHG13147.1"/>
    <property type="molecule type" value="Genomic_DNA"/>
</dbReference>
<evidence type="ECO:0000313" key="4">
    <source>
        <dbReference type="Proteomes" id="UP000184520"/>
    </source>
</evidence>
<reference evidence="4" key="1">
    <citation type="submission" date="2016-11" db="EMBL/GenBank/DDBJ databases">
        <authorList>
            <person name="Varghese N."/>
            <person name="Submissions S."/>
        </authorList>
    </citation>
    <scope>NUCLEOTIDE SEQUENCE [LARGE SCALE GENOMIC DNA]</scope>
    <source>
        <strain evidence="4">CGMCC 1.8995</strain>
    </source>
</reference>
<evidence type="ECO:0000256" key="1">
    <source>
        <dbReference type="SAM" id="SignalP"/>
    </source>
</evidence>
<evidence type="ECO:0000259" key="2">
    <source>
        <dbReference type="PROSITE" id="PS51352"/>
    </source>
</evidence>
<name>A0A1M5HB50_9ALTE</name>
<organism evidence="3 4">
    <name type="scientific">Marisediminitalea aggregata</name>
    <dbReference type="NCBI Taxonomy" id="634436"/>
    <lineage>
        <taxon>Bacteria</taxon>
        <taxon>Pseudomonadati</taxon>
        <taxon>Pseudomonadota</taxon>
        <taxon>Gammaproteobacteria</taxon>
        <taxon>Alteromonadales</taxon>
        <taxon>Alteromonadaceae</taxon>
        <taxon>Marisediminitalea</taxon>
    </lineage>
</organism>
<proteinExistence type="predicted"/>
<dbReference type="CDD" id="cd02966">
    <property type="entry name" value="TlpA_like_family"/>
    <property type="match status" value="1"/>
</dbReference>
<accession>A0A1M5HB50</accession>
<dbReference type="InterPro" id="IPR013766">
    <property type="entry name" value="Thioredoxin_domain"/>
</dbReference>
<keyword evidence="3" id="KW-0413">Isomerase</keyword>
<keyword evidence="1" id="KW-0732">Signal</keyword>
<evidence type="ECO:0000313" key="3">
    <source>
        <dbReference type="EMBL" id="SHG13147.1"/>
    </source>
</evidence>
<dbReference type="PANTHER" id="PTHR42852:SF17">
    <property type="entry name" value="THIOREDOXIN-LIKE PROTEIN HI_1115"/>
    <property type="match status" value="1"/>
</dbReference>
<feature type="chain" id="PRO_5012928782" evidence="1">
    <location>
        <begin position="29"/>
        <end position="175"/>
    </location>
</feature>
<dbReference type="AlphaFoldDB" id="A0A1M5HB50"/>
<dbReference type="RefSeq" id="WP_084526274.1">
    <property type="nucleotide sequence ID" value="NZ_FQWD01000002.1"/>
</dbReference>
<keyword evidence="4" id="KW-1185">Reference proteome</keyword>
<dbReference type="Pfam" id="PF08534">
    <property type="entry name" value="Redoxin"/>
    <property type="match status" value="1"/>
</dbReference>
<dbReference type="InterPro" id="IPR050553">
    <property type="entry name" value="Thioredoxin_ResA/DsbE_sf"/>
</dbReference>
<dbReference type="InterPro" id="IPR013740">
    <property type="entry name" value="Redoxin"/>
</dbReference>
<dbReference type="GO" id="GO:0016491">
    <property type="term" value="F:oxidoreductase activity"/>
    <property type="evidence" value="ECO:0007669"/>
    <property type="project" value="InterPro"/>
</dbReference>
<feature type="domain" description="Thioredoxin" evidence="2">
    <location>
        <begin position="37"/>
        <end position="175"/>
    </location>
</feature>
<dbReference type="Proteomes" id="UP000184520">
    <property type="component" value="Unassembled WGS sequence"/>
</dbReference>
<dbReference type="OrthoDB" id="9799347at2"/>
<dbReference type="InterPro" id="IPR036249">
    <property type="entry name" value="Thioredoxin-like_sf"/>
</dbReference>
<dbReference type="PROSITE" id="PS51352">
    <property type="entry name" value="THIOREDOXIN_2"/>
    <property type="match status" value="1"/>
</dbReference>
<sequence length="175" mass="19610">MMTKFTLRRLVVAATLSLAAWASFSSHAQQANIASEALAPDLTPNLTFNSVNGETFSLQQRWEQKPVLLYFWATWCPYCKKATPAVTALHNDYGDSIDVLGVNVAINDTQEKMHAYLHDYAMDFPVMFDESAELTSEFLVNGTPVFVVLSQHGEILYRSHRYPAGIEAVLSRNSF</sequence>
<dbReference type="STRING" id="634436.SAMN05216361_1389"/>
<protein>
    <submittedName>
        <fullName evidence="3">Thiol-disulfide isomerase or thioredoxin</fullName>
    </submittedName>
</protein>
<gene>
    <name evidence="3" type="ORF">SAMN05216361_1389</name>
</gene>
<dbReference type="Gene3D" id="3.40.30.10">
    <property type="entry name" value="Glutaredoxin"/>
    <property type="match status" value="1"/>
</dbReference>
<dbReference type="SUPFAM" id="SSF52833">
    <property type="entry name" value="Thioredoxin-like"/>
    <property type="match status" value="1"/>
</dbReference>
<dbReference type="PANTHER" id="PTHR42852">
    <property type="entry name" value="THIOL:DISULFIDE INTERCHANGE PROTEIN DSBE"/>
    <property type="match status" value="1"/>
</dbReference>